<feature type="compositionally biased region" description="Acidic residues" evidence="5">
    <location>
        <begin position="495"/>
        <end position="504"/>
    </location>
</feature>
<evidence type="ECO:0000256" key="2">
    <source>
        <dbReference type="ARBA" id="ARBA00022741"/>
    </source>
</evidence>
<keyword evidence="3" id="KW-0418">Kinase</keyword>
<dbReference type="PROSITE" id="PS50011">
    <property type="entry name" value="PROTEIN_KINASE_DOM"/>
    <property type="match status" value="1"/>
</dbReference>
<feature type="region of interest" description="Disordered" evidence="5">
    <location>
        <begin position="1"/>
        <end position="151"/>
    </location>
</feature>
<feature type="domain" description="Protein kinase" evidence="6">
    <location>
        <begin position="744"/>
        <end position="1011"/>
    </location>
</feature>
<evidence type="ECO:0000256" key="3">
    <source>
        <dbReference type="ARBA" id="ARBA00022777"/>
    </source>
</evidence>
<feature type="compositionally biased region" description="Basic residues" evidence="5">
    <location>
        <begin position="367"/>
        <end position="380"/>
    </location>
</feature>
<evidence type="ECO:0000259" key="6">
    <source>
        <dbReference type="PROSITE" id="PS50011"/>
    </source>
</evidence>
<keyword evidence="2" id="KW-0547">Nucleotide-binding</keyword>
<feature type="compositionally biased region" description="Polar residues" evidence="5">
    <location>
        <begin position="650"/>
        <end position="666"/>
    </location>
</feature>
<dbReference type="GO" id="GO:0004674">
    <property type="term" value="F:protein serine/threonine kinase activity"/>
    <property type="evidence" value="ECO:0007669"/>
    <property type="project" value="TreeGrafter"/>
</dbReference>
<keyword evidence="1" id="KW-0808">Transferase</keyword>
<accession>A0A2X0MX13</accession>
<dbReference type="Pfam" id="PF00069">
    <property type="entry name" value="Pkinase"/>
    <property type="match status" value="1"/>
</dbReference>
<feature type="compositionally biased region" description="Low complexity" evidence="5">
    <location>
        <begin position="328"/>
        <end position="340"/>
    </location>
</feature>
<evidence type="ECO:0000256" key="4">
    <source>
        <dbReference type="ARBA" id="ARBA00022840"/>
    </source>
</evidence>
<feature type="compositionally biased region" description="Basic and acidic residues" evidence="5">
    <location>
        <begin position="423"/>
        <end position="459"/>
    </location>
</feature>
<dbReference type="InterPro" id="IPR051681">
    <property type="entry name" value="Ser/Thr_Kinases-Pseudokinases"/>
</dbReference>
<feature type="compositionally biased region" description="Polar residues" evidence="5">
    <location>
        <begin position="29"/>
        <end position="43"/>
    </location>
</feature>
<evidence type="ECO:0000256" key="5">
    <source>
        <dbReference type="SAM" id="MobiDB-lite"/>
    </source>
</evidence>
<dbReference type="PROSITE" id="PS00108">
    <property type="entry name" value="PROTEIN_KINASE_ST"/>
    <property type="match status" value="1"/>
</dbReference>
<dbReference type="InterPro" id="IPR000719">
    <property type="entry name" value="Prot_kinase_dom"/>
</dbReference>
<feature type="compositionally biased region" description="Basic and acidic residues" evidence="5">
    <location>
        <begin position="212"/>
        <end position="223"/>
    </location>
</feature>
<gene>
    <name evidence="7" type="primary">BQ5605_C005g03174</name>
    <name evidence="7" type="ORF">BQ5605_C005G03174</name>
</gene>
<dbReference type="EMBL" id="FQNC01000047">
    <property type="protein sequence ID" value="SGY72463.1"/>
    <property type="molecule type" value="Genomic_DNA"/>
</dbReference>
<dbReference type="CDD" id="cd13999">
    <property type="entry name" value="STKc_MAP3K-like"/>
    <property type="match status" value="1"/>
</dbReference>
<feature type="compositionally biased region" description="Polar residues" evidence="5">
    <location>
        <begin position="269"/>
        <end position="280"/>
    </location>
</feature>
<feature type="compositionally biased region" description="Acidic residues" evidence="5">
    <location>
        <begin position="554"/>
        <end position="599"/>
    </location>
</feature>
<dbReference type="GO" id="GO:0005524">
    <property type="term" value="F:ATP binding"/>
    <property type="evidence" value="ECO:0007669"/>
    <property type="project" value="UniProtKB-KW"/>
</dbReference>
<proteinExistence type="predicted"/>
<dbReference type="SUPFAM" id="SSF56112">
    <property type="entry name" value="Protein kinase-like (PK-like)"/>
    <property type="match status" value="1"/>
</dbReference>
<keyword evidence="4" id="KW-0067">ATP-binding</keyword>
<feature type="compositionally biased region" description="Polar residues" evidence="5">
    <location>
        <begin position="200"/>
        <end position="209"/>
    </location>
</feature>
<keyword evidence="8" id="KW-1185">Reference proteome</keyword>
<dbReference type="Proteomes" id="UP000249464">
    <property type="component" value="Unassembled WGS sequence"/>
</dbReference>
<dbReference type="InterPro" id="IPR008271">
    <property type="entry name" value="Ser/Thr_kinase_AS"/>
</dbReference>
<evidence type="ECO:0000313" key="8">
    <source>
        <dbReference type="Proteomes" id="UP000249464"/>
    </source>
</evidence>
<feature type="region of interest" description="Disordered" evidence="5">
    <location>
        <begin position="645"/>
        <end position="713"/>
    </location>
</feature>
<evidence type="ECO:0000313" key="7">
    <source>
        <dbReference type="EMBL" id="SGY72463.1"/>
    </source>
</evidence>
<reference evidence="7 8" key="1">
    <citation type="submission" date="2016-11" db="EMBL/GenBank/DDBJ databases">
        <authorList>
            <person name="Jaros S."/>
            <person name="Januszkiewicz K."/>
            <person name="Wedrychowicz H."/>
        </authorList>
    </citation>
    <scope>NUCLEOTIDE SEQUENCE [LARGE SCALE GENOMIC DNA]</scope>
</reference>
<dbReference type="AlphaFoldDB" id="A0A2X0MX13"/>
<evidence type="ECO:0000256" key="1">
    <source>
        <dbReference type="ARBA" id="ARBA00022679"/>
    </source>
</evidence>
<dbReference type="PANTHER" id="PTHR44329">
    <property type="entry name" value="SERINE/THREONINE-PROTEIN KINASE TNNI3K-RELATED"/>
    <property type="match status" value="1"/>
</dbReference>
<organism evidence="7 8">
    <name type="scientific">Microbotryum silenes-dioicae</name>
    <dbReference type="NCBI Taxonomy" id="796604"/>
    <lineage>
        <taxon>Eukaryota</taxon>
        <taxon>Fungi</taxon>
        <taxon>Dikarya</taxon>
        <taxon>Basidiomycota</taxon>
        <taxon>Pucciniomycotina</taxon>
        <taxon>Microbotryomycetes</taxon>
        <taxon>Microbotryales</taxon>
        <taxon>Microbotryaceae</taxon>
        <taxon>Microbotryum</taxon>
    </lineage>
</organism>
<name>A0A2X0MX13_9BASI</name>
<feature type="region of interest" description="Disordered" evidence="5">
    <location>
        <begin position="199"/>
        <end position="613"/>
    </location>
</feature>
<dbReference type="PANTHER" id="PTHR44329:SF288">
    <property type="entry name" value="MITOGEN-ACTIVATED PROTEIN KINASE KINASE KINASE 20"/>
    <property type="match status" value="1"/>
</dbReference>
<protein>
    <submittedName>
        <fullName evidence="7">BQ5605_C005g03174 protein</fullName>
    </submittedName>
</protein>
<dbReference type="SMART" id="SM00220">
    <property type="entry name" value="S_TKc"/>
    <property type="match status" value="1"/>
</dbReference>
<feature type="compositionally biased region" description="Acidic residues" evidence="5">
    <location>
        <begin position="465"/>
        <end position="474"/>
    </location>
</feature>
<dbReference type="STRING" id="796604.A0A2X0MX13"/>
<feature type="compositionally biased region" description="Acidic residues" evidence="5">
    <location>
        <begin position="84"/>
        <end position="139"/>
    </location>
</feature>
<dbReference type="InterPro" id="IPR011009">
    <property type="entry name" value="Kinase-like_dom_sf"/>
</dbReference>
<dbReference type="Gene3D" id="1.10.510.10">
    <property type="entry name" value="Transferase(Phosphotransferase) domain 1"/>
    <property type="match status" value="1"/>
</dbReference>
<sequence>MAAAVRMTRRGSAGLPLDRTTAPSLPRGTRTNASSLLMGSTGTAKKRKKVPEETEDEEMRLESEQRARRGSTNKTQTKGFYDEQTTDEEEEQREEEEQDVEVEDEEAEEEDQDEAGENGGEMEEEEGEDAEEEDVDEEMPEVRPVPTDDHFHIHKATLTHLRRLRRDELVRLYRIASGAEEEDAEALHKDDLITLLLETRGQTAISATESDGDVKEDSERDSPRPFTSQETSPALESDDDDGSSPRKKARSSGSQRGGRTRKDRRAITPPTSHSVVSVASSEDYKVEKAVAPKKTTRGRSLSDYKVGGGASSRPMTRRQSHDVVPIHASTSASPVVTPSSLPGRRMTRRHSHTIEADGLDKANNSSRHTRNGSKSSKGKNKAVTFDEDDETHYASSPIAHRTRGGSLAPPDTIRPNGVAGRAAKAEAVEKIVKRGERHSQRRPIRSEVVHDDWPQDERTGPNSDSDFEDDDEHEDVFGTGRLSRKIRPSQATPSDADEESGGDDAVDHALFSETDEERETTEVTSYLRAPRQLRNGKVVPLKGGKRTRKRADDKEEETEDGDDDDDDDDEEEEEEEEEEENEEEEEEEDEEMAHDEDVDLANATSKSLLRHRKDDLVRLCEERELQGDGTKKELVQALLEWRDADFDHSSGGSTVQSDATNTSTETARAETKSQALRRAVTVSVASNAETPLLMRQGHSRSPDKPHSRGRSRAAAALNDITEEINGLDLESLQLQDKEIAPEKLTKLEKVGSGGFKDVYKGLYRRKTIAICDIRGHLTEMDIKELGLLRDLRHPNIVHFIGVSIPKEPSTVPVMIVTELCANGDLFDYIRGVPHPPFSSMIDIMLGIARGVEYLHTRKPTIIHRDIKSSNVLITAQGVAKMADFGLARVKHTTRSVIRSLVGTVNWQAPELWVAHPKYNEKVDVYSVGLVFWEVLQWHQPVKRYPFEGMNEHAIYEQVGQKRIRPSTASMRRQWGGDILDLVGVMWDQDHSLRPSMKQVVLEVSSSCYSILSFISLTTCHFEIQLEVLRLTAKEAKKAQKDHERSGRASR</sequence>
<feature type="compositionally biased region" description="Polar residues" evidence="5">
    <location>
        <begin position="225"/>
        <end position="234"/>
    </location>
</feature>